<dbReference type="InterPro" id="IPR011009">
    <property type="entry name" value="Kinase-like_dom_sf"/>
</dbReference>
<dbReference type="InterPro" id="IPR050339">
    <property type="entry name" value="CC_SR_Kinase"/>
</dbReference>
<evidence type="ECO:0000256" key="6">
    <source>
        <dbReference type="ARBA" id="ARBA00022840"/>
    </source>
</evidence>
<dbReference type="Proteomes" id="UP001208570">
    <property type="component" value="Unassembled WGS sequence"/>
</dbReference>
<evidence type="ECO:0000313" key="13">
    <source>
        <dbReference type="EMBL" id="KAK2143727.1"/>
    </source>
</evidence>
<protein>
    <recommendedName>
        <fullName evidence="1">non-specific serine/threonine protein kinase</fullName>
        <ecNumber evidence="1">2.7.11.1</ecNumber>
    </recommendedName>
</protein>
<dbReference type="GO" id="GO:0005634">
    <property type="term" value="C:nucleus"/>
    <property type="evidence" value="ECO:0007669"/>
    <property type="project" value="TreeGrafter"/>
</dbReference>
<keyword evidence="7" id="KW-0652">Protein synthesis inhibitor</keyword>
<evidence type="ECO:0000256" key="2">
    <source>
        <dbReference type="ARBA" id="ARBA00022527"/>
    </source>
</evidence>
<dbReference type="SUPFAM" id="SSF56112">
    <property type="entry name" value="Protein kinase-like (PK-like)"/>
    <property type="match status" value="1"/>
</dbReference>
<evidence type="ECO:0000256" key="9">
    <source>
        <dbReference type="ARBA" id="ARBA00048659"/>
    </source>
</evidence>
<feature type="domain" description="Protein kinase" evidence="12">
    <location>
        <begin position="193"/>
        <end position="520"/>
    </location>
</feature>
<evidence type="ECO:0000256" key="11">
    <source>
        <dbReference type="PROSITE-ProRule" id="PRU10141"/>
    </source>
</evidence>
<name>A0AAD9IZD5_9ANNE</name>
<dbReference type="InterPro" id="IPR000719">
    <property type="entry name" value="Prot_kinase_dom"/>
</dbReference>
<feature type="binding site" evidence="11">
    <location>
        <position position="222"/>
    </location>
    <ligand>
        <name>ATP</name>
        <dbReference type="ChEBI" id="CHEBI:30616"/>
    </ligand>
</feature>
<comment type="similarity">
    <text evidence="8">Belongs to the protein kinase superfamily. Ser/Thr protein kinase family. GCN2 subfamily.</text>
</comment>
<comment type="catalytic activity">
    <reaction evidence="9">
        <text>L-threonyl-[protein] + ATP = O-phospho-L-threonyl-[protein] + ADP + H(+)</text>
        <dbReference type="Rhea" id="RHEA:46608"/>
        <dbReference type="Rhea" id="RHEA-COMP:11060"/>
        <dbReference type="Rhea" id="RHEA-COMP:11605"/>
        <dbReference type="ChEBI" id="CHEBI:15378"/>
        <dbReference type="ChEBI" id="CHEBI:30013"/>
        <dbReference type="ChEBI" id="CHEBI:30616"/>
        <dbReference type="ChEBI" id="CHEBI:61977"/>
        <dbReference type="ChEBI" id="CHEBI:456216"/>
        <dbReference type="EC" id="2.7.11.1"/>
    </reaction>
    <physiologicalReaction direction="left-to-right" evidence="9">
        <dbReference type="Rhea" id="RHEA:46609"/>
    </physiologicalReaction>
</comment>
<keyword evidence="5" id="KW-0418">Kinase</keyword>
<comment type="catalytic activity">
    <reaction evidence="10">
        <text>L-seryl-[protein] + ATP = O-phospho-L-seryl-[protein] + ADP + H(+)</text>
        <dbReference type="Rhea" id="RHEA:17989"/>
        <dbReference type="Rhea" id="RHEA-COMP:9863"/>
        <dbReference type="Rhea" id="RHEA-COMP:11604"/>
        <dbReference type="ChEBI" id="CHEBI:15378"/>
        <dbReference type="ChEBI" id="CHEBI:29999"/>
        <dbReference type="ChEBI" id="CHEBI:30616"/>
        <dbReference type="ChEBI" id="CHEBI:83421"/>
        <dbReference type="ChEBI" id="CHEBI:456216"/>
        <dbReference type="EC" id="2.7.11.1"/>
    </reaction>
    <physiologicalReaction direction="left-to-right" evidence="10">
        <dbReference type="Rhea" id="RHEA:17990"/>
    </physiologicalReaction>
</comment>
<dbReference type="InterPro" id="IPR008271">
    <property type="entry name" value="Ser/Thr_kinase_AS"/>
</dbReference>
<evidence type="ECO:0000259" key="12">
    <source>
        <dbReference type="PROSITE" id="PS50011"/>
    </source>
</evidence>
<sequence>MDVDSADKRIGQSNLPPNAVDALKNLEVCDLKCWDQQQCNKLHICAQYFYSNMCQYIEGDEKSCRFGHDYHSEHNLSVLQQCGLDELHIDELRTSLKSLNKNVQGIQICQQYLKRDRSHKPDGCAALHICSKYLLRSCDEPCDLSHDLLDENCSSILKYYDICLAKDDVTWFRMVFQNLCRDQPFPSRFLMDYRGISEIGSGGFGRVYEVEHFLDKQRYAVKRIILSSDNIGDAHKEAEVLASLIHHDNIVRYHSSWIEDVMPLDLSIQDSEFSYETTSSDSHPAIHTNRYSCLGIEKRGAANSGDQTSTFSGSHDGRSGSEVLCIQMELCQAESDGYSPVAVFKNILLGKDKFELPLLDMYCQMMDAVTYMHSHGIMHRDLKPENIFLVKAGYKVKIGDFGLAKLTYCRDDEAFKHTAYIGTKSYMSPEMKKKEEYDKSTDIYSLGLIALMMFYPLESETEWIHILERTNETKCPPSASNAEDYKLLSDVRPLLVEMLKDDPKERPNAEHIRDQIEEMIKRVPDV</sequence>
<keyword evidence="14" id="KW-1185">Reference proteome</keyword>
<dbReference type="InterPro" id="IPR017441">
    <property type="entry name" value="Protein_kinase_ATP_BS"/>
</dbReference>
<dbReference type="PROSITE" id="PS50011">
    <property type="entry name" value="PROTEIN_KINASE_DOM"/>
    <property type="match status" value="1"/>
</dbReference>
<dbReference type="EC" id="2.7.11.1" evidence="1"/>
<dbReference type="Pfam" id="PF00069">
    <property type="entry name" value="Pkinase"/>
    <property type="match status" value="1"/>
</dbReference>
<dbReference type="GO" id="GO:0004694">
    <property type="term" value="F:eukaryotic translation initiation factor 2alpha kinase activity"/>
    <property type="evidence" value="ECO:0007669"/>
    <property type="project" value="TreeGrafter"/>
</dbReference>
<dbReference type="PANTHER" id="PTHR11042">
    <property type="entry name" value="EUKARYOTIC TRANSLATION INITIATION FACTOR 2-ALPHA KINASE EIF2-ALPHA KINASE -RELATED"/>
    <property type="match status" value="1"/>
</dbReference>
<evidence type="ECO:0000256" key="7">
    <source>
        <dbReference type="ARBA" id="ARBA00023193"/>
    </source>
</evidence>
<dbReference type="SMART" id="SM00220">
    <property type="entry name" value="S_TKc"/>
    <property type="match status" value="1"/>
</dbReference>
<dbReference type="AlphaFoldDB" id="A0AAD9IZD5"/>
<evidence type="ECO:0000256" key="5">
    <source>
        <dbReference type="ARBA" id="ARBA00022777"/>
    </source>
</evidence>
<dbReference type="Gene3D" id="1.10.510.10">
    <property type="entry name" value="Transferase(Phosphotransferase) domain 1"/>
    <property type="match status" value="1"/>
</dbReference>
<gene>
    <name evidence="13" type="ORF">LSH36_817g00018</name>
</gene>
<dbReference type="PANTHER" id="PTHR11042:SF160">
    <property type="entry name" value="EUKARYOTIC TRANSLATION INITIATION FACTOR 2-ALPHA KINASE 1"/>
    <property type="match status" value="1"/>
</dbReference>
<evidence type="ECO:0000313" key="14">
    <source>
        <dbReference type="Proteomes" id="UP001208570"/>
    </source>
</evidence>
<accession>A0AAD9IZD5</accession>
<dbReference type="GO" id="GO:0017148">
    <property type="term" value="P:negative regulation of translation"/>
    <property type="evidence" value="ECO:0007669"/>
    <property type="project" value="UniProtKB-KW"/>
</dbReference>
<keyword evidence="2" id="KW-0723">Serine/threonine-protein kinase</keyword>
<keyword evidence="3" id="KW-0808">Transferase</keyword>
<organism evidence="13 14">
    <name type="scientific">Paralvinella palmiformis</name>
    <dbReference type="NCBI Taxonomy" id="53620"/>
    <lineage>
        <taxon>Eukaryota</taxon>
        <taxon>Metazoa</taxon>
        <taxon>Spiralia</taxon>
        <taxon>Lophotrochozoa</taxon>
        <taxon>Annelida</taxon>
        <taxon>Polychaeta</taxon>
        <taxon>Sedentaria</taxon>
        <taxon>Canalipalpata</taxon>
        <taxon>Terebellida</taxon>
        <taxon>Terebelliformia</taxon>
        <taxon>Alvinellidae</taxon>
        <taxon>Paralvinella</taxon>
    </lineage>
</organism>
<evidence type="ECO:0000256" key="1">
    <source>
        <dbReference type="ARBA" id="ARBA00012513"/>
    </source>
</evidence>
<comment type="caution">
    <text evidence="13">The sequence shown here is derived from an EMBL/GenBank/DDBJ whole genome shotgun (WGS) entry which is preliminary data.</text>
</comment>
<dbReference type="PROSITE" id="PS00107">
    <property type="entry name" value="PROTEIN_KINASE_ATP"/>
    <property type="match status" value="1"/>
</dbReference>
<proteinExistence type="inferred from homology"/>
<reference evidence="13" key="1">
    <citation type="journal article" date="2023" name="Mol. Biol. Evol.">
        <title>Third-Generation Sequencing Reveals the Adaptive Role of the Epigenome in Three Deep-Sea Polychaetes.</title>
        <authorList>
            <person name="Perez M."/>
            <person name="Aroh O."/>
            <person name="Sun Y."/>
            <person name="Lan Y."/>
            <person name="Juniper S.K."/>
            <person name="Young C.R."/>
            <person name="Angers B."/>
            <person name="Qian P.Y."/>
        </authorList>
    </citation>
    <scope>NUCLEOTIDE SEQUENCE</scope>
    <source>
        <strain evidence="13">P08H-3</strain>
    </source>
</reference>
<evidence type="ECO:0000256" key="3">
    <source>
        <dbReference type="ARBA" id="ARBA00022679"/>
    </source>
</evidence>
<evidence type="ECO:0000256" key="10">
    <source>
        <dbReference type="ARBA" id="ARBA00048977"/>
    </source>
</evidence>
<dbReference type="GO" id="GO:0005524">
    <property type="term" value="F:ATP binding"/>
    <property type="evidence" value="ECO:0007669"/>
    <property type="project" value="UniProtKB-UniRule"/>
</dbReference>
<evidence type="ECO:0000256" key="4">
    <source>
        <dbReference type="ARBA" id="ARBA00022741"/>
    </source>
</evidence>
<dbReference type="EMBL" id="JAODUP010000817">
    <property type="protein sequence ID" value="KAK2143727.1"/>
    <property type="molecule type" value="Genomic_DNA"/>
</dbReference>
<keyword evidence="6 11" id="KW-0067">ATP-binding</keyword>
<dbReference type="Gene3D" id="3.30.200.20">
    <property type="entry name" value="Phosphorylase Kinase, domain 1"/>
    <property type="match status" value="1"/>
</dbReference>
<dbReference type="PROSITE" id="PS00108">
    <property type="entry name" value="PROTEIN_KINASE_ST"/>
    <property type="match status" value="1"/>
</dbReference>
<keyword evidence="4 11" id="KW-0547">Nucleotide-binding</keyword>
<evidence type="ECO:0000256" key="8">
    <source>
        <dbReference type="ARBA" id="ARBA00037982"/>
    </source>
</evidence>
<dbReference type="GO" id="GO:0005737">
    <property type="term" value="C:cytoplasm"/>
    <property type="evidence" value="ECO:0007669"/>
    <property type="project" value="TreeGrafter"/>
</dbReference>